<feature type="region of interest" description="Disordered" evidence="1">
    <location>
        <begin position="1"/>
        <end position="68"/>
    </location>
</feature>
<organism evidence="2 3">
    <name type="scientific">Portunus trituberculatus</name>
    <name type="common">Swimming crab</name>
    <name type="synonym">Neptunus trituberculatus</name>
    <dbReference type="NCBI Taxonomy" id="210409"/>
    <lineage>
        <taxon>Eukaryota</taxon>
        <taxon>Metazoa</taxon>
        <taxon>Ecdysozoa</taxon>
        <taxon>Arthropoda</taxon>
        <taxon>Crustacea</taxon>
        <taxon>Multicrustacea</taxon>
        <taxon>Malacostraca</taxon>
        <taxon>Eumalacostraca</taxon>
        <taxon>Eucarida</taxon>
        <taxon>Decapoda</taxon>
        <taxon>Pleocyemata</taxon>
        <taxon>Brachyura</taxon>
        <taxon>Eubrachyura</taxon>
        <taxon>Portunoidea</taxon>
        <taxon>Portunidae</taxon>
        <taxon>Portuninae</taxon>
        <taxon>Portunus</taxon>
    </lineage>
</organism>
<dbReference type="Proteomes" id="UP000324222">
    <property type="component" value="Unassembled WGS sequence"/>
</dbReference>
<sequence length="68" mass="7422">MEILFPVFPPQGYGSKEKDKNITGNQGNTRLPHARKFAKPEPGNHSGNPSPPADPATERQTEARARSP</sequence>
<gene>
    <name evidence="2" type="ORF">E2C01_073305</name>
</gene>
<accession>A0A5B7IBD0</accession>
<proteinExistence type="predicted"/>
<feature type="compositionally biased region" description="Basic and acidic residues" evidence="1">
    <location>
        <begin position="56"/>
        <end position="68"/>
    </location>
</feature>
<dbReference type="EMBL" id="VSRR010049408">
    <property type="protein sequence ID" value="MPC78807.1"/>
    <property type="molecule type" value="Genomic_DNA"/>
</dbReference>
<keyword evidence="3" id="KW-1185">Reference proteome</keyword>
<evidence type="ECO:0000256" key="1">
    <source>
        <dbReference type="SAM" id="MobiDB-lite"/>
    </source>
</evidence>
<name>A0A5B7IBD0_PORTR</name>
<evidence type="ECO:0000313" key="3">
    <source>
        <dbReference type="Proteomes" id="UP000324222"/>
    </source>
</evidence>
<dbReference type="AlphaFoldDB" id="A0A5B7IBD0"/>
<reference evidence="2 3" key="1">
    <citation type="submission" date="2019-05" db="EMBL/GenBank/DDBJ databases">
        <title>Another draft genome of Portunus trituberculatus and its Hox gene families provides insights of decapod evolution.</title>
        <authorList>
            <person name="Jeong J.-H."/>
            <person name="Song I."/>
            <person name="Kim S."/>
            <person name="Choi T."/>
            <person name="Kim D."/>
            <person name="Ryu S."/>
            <person name="Kim W."/>
        </authorList>
    </citation>
    <scope>NUCLEOTIDE SEQUENCE [LARGE SCALE GENOMIC DNA]</scope>
    <source>
        <tissue evidence="2">Muscle</tissue>
    </source>
</reference>
<evidence type="ECO:0000313" key="2">
    <source>
        <dbReference type="EMBL" id="MPC78807.1"/>
    </source>
</evidence>
<comment type="caution">
    <text evidence="2">The sequence shown here is derived from an EMBL/GenBank/DDBJ whole genome shotgun (WGS) entry which is preliminary data.</text>
</comment>
<protein>
    <submittedName>
        <fullName evidence="2">Uncharacterized protein</fullName>
    </submittedName>
</protein>